<comment type="caution">
    <text evidence="6">The sequence shown here is derived from an EMBL/GenBank/DDBJ whole genome shotgun (WGS) entry which is preliminary data.</text>
</comment>
<comment type="similarity">
    <text evidence="1">Belongs to the AAA ATPase family. BCS1 subfamily.</text>
</comment>
<feature type="domain" description="AAA+ ATPase" evidence="5">
    <location>
        <begin position="279"/>
        <end position="431"/>
    </location>
</feature>
<dbReference type="PROSITE" id="PS00674">
    <property type="entry name" value="AAA"/>
    <property type="match status" value="1"/>
</dbReference>
<keyword evidence="4" id="KW-1133">Transmembrane helix</keyword>
<dbReference type="SMART" id="SM00382">
    <property type="entry name" value="AAA"/>
    <property type="match status" value="1"/>
</dbReference>
<keyword evidence="4" id="KW-0472">Membrane</keyword>
<evidence type="ECO:0000313" key="6">
    <source>
        <dbReference type="EMBL" id="CAG8589882.1"/>
    </source>
</evidence>
<feature type="transmembrane region" description="Helical" evidence="4">
    <location>
        <begin position="40"/>
        <end position="65"/>
    </location>
</feature>
<evidence type="ECO:0000256" key="1">
    <source>
        <dbReference type="ARBA" id="ARBA00007448"/>
    </source>
</evidence>
<evidence type="ECO:0000256" key="3">
    <source>
        <dbReference type="SAM" id="MobiDB-lite"/>
    </source>
</evidence>
<dbReference type="OrthoDB" id="10251412at2759"/>
<evidence type="ECO:0000259" key="5">
    <source>
        <dbReference type="SMART" id="SM00382"/>
    </source>
</evidence>
<dbReference type="GO" id="GO:0016887">
    <property type="term" value="F:ATP hydrolysis activity"/>
    <property type="evidence" value="ECO:0007669"/>
    <property type="project" value="InterPro"/>
</dbReference>
<dbReference type="InterPro" id="IPR027417">
    <property type="entry name" value="P-loop_NTPase"/>
</dbReference>
<reference evidence="6" key="1">
    <citation type="submission" date="2021-06" db="EMBL/GenBank/DDBJ databases">
        <authorList>
            <person name="Kallberg Y."/>
            <person name="Tangrot J."/>
            <person name="Rosling A."/>
        </authorList>
    </citation>
    <scope>NUCLEOTIDE SEQUENCE</scope>
    <source>
        <strain evidence="6">MT106</strain>
    </source>
</reference>
<keyword evidence="4" id="KW-0812">Transmembrane</keyword>
<evidence type="ECO:0000256" key="2">
    <source>
        <dbReference type="RuleBase" id="RU003651"/>
    </source>
</evidence>
<dbReference type="InterPro" id="IPR003959">
    <property type="entry name" value="ATPase_AAA_core"/>
</dbReference>
<dbReference type="InterPro" id="IPR003593">
    <property type="entry name" value="AAA+_ATPase"/>
</dbReference>
<feature type="transmembrane region" description="Helical" evidence="4">
    <location>
        <begin position="7"/>
        <end position="28"/>
    </location>
</feature>
<keyword evidence="2" id="KW-0547">Nucleotide-binding</keyword>
<gene>
    <name evidence="6" type="ORF">AGERDE_LOCUS8552</name>
</gene>
<sequence length="644" mass="73084">MTEYTEMFAPLVALFNQAQVTAILMAWLPKQLENYLSGVMAVDMFLTCAVATGATASLGALYVFIHKKWSETPTSKEGVVVLQVEPTSAGRWGYQYPSQFYEALSWMISQQTKELNEGAFILQKPSNDGYQDDDEEDDCAPQEFNILPEKEQKVVIEYKERKFDVTFNSFDDDSSESTSRKKQKPSIFLTTKEESDTNVASVADFINGVTRAHLEYLKSKKVRSRYERNGDSWNLIQALVGSRGLDTVALDEPQEILIKKELETFTNDKEFYARIGIPYRRGILLYGKPGTGKTSLINAISAQLQRDLYFINLKSFQKENPDSELSAAFSSVPANQIIVLEDVDTQSNVLHKRSLQKSDFFDAMSSDDDKPIVSSGFGPTFSLSTFLGCLDGHIISEGIIIIMTTNHVEHLDPAVIRPGRMDLQLDLGYCTHYQIKKMFASVTENPELQFPQEILDKIPEGLLPPCQVMTNMVLYRNEPHLIPDKILELVDKVKQDEEKREMERIQQQIEKKFKRTEKVEGEAKSETEENKESISEKKENEEAKIETKENETISEKKENEEAKIETKENETISENSNGNDIDTDEKKESEEKEKDLTKGEKINATNFKDDLINFEESIIDKTPNDDTISNGSCTDVEEESKSTT</sequence>
<evidence type="ECO:0000256" key="4">
    <source>
        <dbReference type="SAM" id="Phobius"/>
    </source>
</evidence>
<feature type="compositionally biased region" description="Basic and acidic residues" evidence="3">
    <location>
        <begin position="584"/>
        <end position="611"/>
    </location>
</feature>
<evidence type="ECO:0000313" key="7">
    <source>
        <dbReference type="Proteomes" id="UP000789831"/>
    </source>
</evidence>
<dbReference type="AlphaFoldDB" id="A0A9N9G913"/>
<organism evidence="6 7">
    <name type="scientific">Ambispora gerdemannii</name>
    <dbReference type="NCBI Taxonomy" id="144530"/>
    <lineage>
        <taxon>Eukaryota</taxon>
        <taxon>Fungi</taxon>
        <taxon>Fungi incertae sedis</taxon>
        <taxon>Mucoromycota</taxon>
        <taxon>Glomeromycotina</taxon>
        <taxon>Glomeromycetes</taxon>
        <taxon>Archaeosporales</taxon>
        <taxon>Ambisporaceae</taxon>
        <taxon>Ambispora</taxon>
    </lineage>
</organism>
<keyword evidence="2" id="KW-0067">ATP-binding</keyword>
<name>A0A9N9G913_9GLOM</name>
<dbReference type="GO" id="GO:0005524">
    <property type="term" value="F:ATP binding"/>
    <property type="evidence" value="ECO:0007669"/>
    <property type="project" value="UniProtKB-KW"/>
</dbReference>
<dbReference type="Proteomes" id="UP000789831">
    <property type="component" value="Unassembled WGS sequence"/>
</dbReference>
<accession>A0A9N9G913</accession>
<feature type="non-terminal residue" evidence="6">
    <location>
        <position position="644"/>
    </location>
</feature>
<dbReference type="EMBL" id="CAJVPL010001848">
    <property type="protein sequence ID" value="CAG8589882.1"/>
    <property type="molecule type" value="Genomic_DNA"/>
</dbReference>
<dbReference type="Pfam" id="PF00004">
    <property type="entry name" value="AAA"/>
    <property type="match status" value="1"/>
</dbReference>
<dbReference type="InterPro" id="IPR003960">
    <property type="entry name" value="ATPase_AAA_CS"/>
</dbReference>
<dbReference type="Gene3D" id="3.40.50.300">
    <property type="entry name" value="P-loop containing nucleotide triphosphate hydrolases"/>
    <property type="match status" value="1"/>
</dbReference>
<dbReference type="SUPFAM" id="SSF52540">
    <property type="entry name" value="P-loop containing nucleoside triphosphate hydrolases"/>
    <property type="match status" value="1"/>
</dbReference>
<protein>
    <submittedName>
        <fullName evidence="6">6634_t:CDS:1</fullName>
    </submittedName>
</protein>
<keyword evidence="7" id="KW-1185">Reference proteome</keyword>
<dbReference type="PANTHER" id="PTHR23070">
    <property type="entry name" value="BCS1 AAA-TYPE ATPASE"/>
    <property type="match status" value="1"/>
</dbReference>
<dbReference type="InterPro" id="IPR050747">
    <property type="entry name" value="Mitochondrial_chaperone_BCS1"/>
</dbReference>
<feature type="region of interest" description="Disordered" evidence="3">
    <location>
        <begin position="513"/>
        <end position="644"/>
    </location>
</feature>
<feature type="compositionally biased region" description="Basic and acidic residues" evidence="3">
    <location>
        <begin position="516"/>
        <end position="570"/>
    </location>
</feature>
<proteinExistence type="inferred from homology"/>